<accession>A0A3S4UL47</accession>
<dbReference type="Proteomes" id="UP000274100">
    <property type="component" value="Chromosome"/>
</dbReference>
<dbReference type="OrthoDB" id="9764669at2"/>
<protein>
    <submittedName>
        <fullName evidence="15">Outer membrane cobalamin translocator</fullName>
    </submittedName>
</protein>
<keyword evidence="5 12" id="KW-0732">Signal</keyword>
<evidence type="ECO:0000256" key="6">
    <source>
        <dbReference type="ARBA" id="ARBA00023065"/>
    </source>
</evidence>
<dbReference type="KEGG" id="mcun:NCTC10297_01353"/>
<dbReference type="PANTHER" id="PTHR30069">
    <property type="entry name" value="TONB-DEPENDENT OUTER MEMBRANE RECEPTOR"/>
    <property type="match status" value="1"/>
</dbReference>
<gene>
    <name evidence="15" type="primary">btuB</name>
    <name evidence="15" type="ORF">NCTC10297_01353</name>
</gene>
<evidence type="ECO:0000256" key="10">
    <source>
        <dbReference type="PROSITE-ProRule" id="PRU01360"/>
    </source>
</evidence>
<evidence type="ECO:0000313" key="16">
    <source>
        <dbReference type="Proteomes" id="UP000274100"/>
    </source>
</evidence>
<dbReference type="GO" id="GO:0009279">
    <property type="term" value="C:cell outer membrane"/>
    <property type="evidence" value="ECO:0007669"/>
    <property type="project" value="UniProtKB-SubCell"/>
</dbReference>
<organism evidence="15 16">
    <name type="scientific">Moraxella cuniculi</name>
    <dbReference type="NCBI Taxonomy" id="34061"/>
    <lineage>
        <taxon>Bacteria</taxon>
        <taxon>Pseudomonadati</taxon>
        <taxon>Pseudomonadota</taxon>
        <taxon>Gammaproteobacteria</taxon>
        <taxon>Moraxellales</taxon>
        <taxon>Moraxellaceae</taxon>
        <taxon>Moraxella</taxon>
    </lineage>
</organism>
<sequence length="630" mass="68201">MSSITLRHAIILALAPTTTLSTVAIANTTATTSTVPTVNLDPVVVTATRTPTKVTNTIAQTTVIDGEALQRYQGQNALDIIKAQSGFSSYSSGGTDKTSNFYLRGFDSSGILVLIDGIRYGSLTTGQSALGALSASQIGRIEILHGASGSSIYGASAMGGVIQIFTKKGIENGLHAFATVGAGSHDKLTYGAGVSYANDNTNLSLTASHTETDGINAIASPYAASQRDTDGFDRNSISASISHKINQVEVGASLLASKGTVEYDNTFSTAENIYDKQKNGSANAYINYNYHPNGQIRLQYGESIDKSSNFANTRNTGIFDSTQKQTNLSLVHALPVGKILVGGEHLQQDVDSSTNYSQTSRRNTGAYVGYQANYNNFDAQAFVRYDDNSWYGDKTTYNAGLAYRLTPAVRVGVNYATGFKAPSFNQLYWPDSGNPDLKPENSKNTEAFVELAGANHKTRLTGYYSDVTDLIGGWDNNGVWALRNFNEVEVMGANLTTDWAFNNGYIAGLSYDYQEANDVTPTATNPKTKSNLTVRPEHKGTAYIGYVGNNFNLRAEYQRLGSYYMQANHGAKIEGYGLLNLSGTYELSPNISITQRLNNVLNKKYITNESWGTRYNEDGINFYTAITLKY</sequence>
<dbReference type="PROSITE" id="PS52016">
    <property type="entry name" value="TONB_DEPENDENT_REC_3"/>
    <property type="match status" value="1"/>
</dbReference>
<keyword evidence="6" id="KW-0406">Ion transport</keyword>
<comment type="subcellular location">
    <subcellularLocation>
        <location evidence="1 10">Cell outer membrane</location>
        <topology evidence="1 10">Multi-pass membrane protein</topology>
    </subcellularLocation>
</comment>
<evidence type="ECO:0000256" key="8">
    <source>
        <dbReference type="ARBA" id="ARBA00023136"/>
    </source>
</evidence>
<feature type="chain" id="PRO_5018700695" evidence="12">
    <location>
        <begin position="27"/>
        <end position="630"/>
    </location>
</feature>
<evidence type="ECO:0000259" key="14">
    <source>
        <dbReference type="Pfam" id="PF07715"/>
    </source>
</evidence>
<keyword evidence="7 11" id="KW-0798">TonB box</keyword>
<dbReference type="EMBL" id="LR134343">
    <property type="protein sequence ID" value="VEG13390.1"/>
    <property type="molecule type" value="Genomic_DNA"/>
</dbReference>
<dbReference type="RefSeq" id="WP_126330961.1">
    <property type="nucleotide sequence ID" value="NZ_LR134343.1"/>
</dbReference>
<feature type="domain" description="TonB-dependent receptor-like beta-barrel" evidence="13">
    <location>
        <begin position="185"/>
        <end position="600"/>
    </location>
</feature>
<dbReference type="InterPro" id="IPR039426">
    <property type="entry name" value="TonB-dep_rcpt-like"/>
</dbReference>
<proteinExistence type="inferred from homology"/>
<feature type="domain" description="TonB-dependent receptor plug" evidence="14">
    <location>
        <begin position="55"/>
        <end position="161"/>
    </location>
</feature>
<comment type="similarity">
    <text evidence="10 11">Belongs to the TonB-dependent receptor family.</text>
</comment>
<keyword evidence="8 10" id="KW-0472">Membrane</keyword>
<evidence type="ECO:0000256" key="12">
    <source>
        <dbReference type="SAM" id="SignalP"/>
    </source>
</evidence>
<dbReference type="GO" id="GO:0015889">
    <property type="term" value="P:cobalamin transport"/>
    <property type="evidence" value="ECO:0007669"/>
    <property type="project" value="TreeGrafter"/>
</dbReference>
<evidence type="ECO:0000256" key="1">
    <source>
        <dbReference type="ARBA" id="ARBA00004571"/>
    </source>
</evidence>
<dbReference type="Gene3D" id="2.170.130.10">
    <property type="entry name" value="TonB-dependent receptor, plug domain"/>
    <property type="match status" value="1"/>
</dbReference>
<keyword evidence="4 10" id="KW-0812">Transmembrane</keyword>
<reference evidence="15 16" key="1">
    <citation type="submission" date="2018-12" db="EMBL/GenBank/DDBJ databases">
        <authorList>
            <consortium name="Pathogen Informatics"/>
        </authorList>
    </citation>
    <scope>NUCLEOTIDE SEQUENCE [LARGE SCALE GENOMIC DNA]</scope>
    <source>
        <strain evidence="15 16">NCTC10297</strain>
    </source>
</reference>
<dbReference type="Gene3D" id="2.40.170.20">
    <property type="entry name" value="TonB-dependent receptor, beta-barrel domain"/>
    <property type="match status" value="1"/>
</dbReference>
<evidence type="ECO:0000256" key="11">
    <source>
        <dbReference type="RuleBase" id="RU003357"/>
    </source>
</evidence>
<evidence type="ECO:0000256" key="3">
    <source>
        <dbReference type="ARBA" id="ARBA00022452"/>
    </source>
</evidence>
<keyword evidence="2 10" id="KW-0813">Transport</keyword>
<keyword evidence="3 10" id="KW-1134">Transmembrane beta strand</keyword>
<dbReference type="GO" id="GO:0006811">
    <property type="term" value="P:monoatomic ion transport"/>
    <property type="evidence" value="ECO:0007669"/>
    <property type="project" value="UniProtKB-KW"/>
</dbReference>
<dbReference type="InterPro" id="IPR012910">
    <property type="entry name" value="Plug_dom"/>
</dbReference>
<evidence type="ECO:0000256" key="9">
    <source>
        <dbReference type="ARBA" id="ARBA00023237"/>
    </source>
</evidence>
<evidence type="ECO:0000256" key="4">
    <source>
        <dbReference type="ARBA" id="ARBA00022692"/>
    </source>
</evidence>
<dbReference type="InterPro" id="IPR000531">
    <property type="entry name" value="Beta-barrel_TonB"/>
</dbReference>
<dbReference type="InterPro" id="IPR036942">
    <property type="entry name" value="Beta-barrel_TonB_sf"/>
</dbReference>
<dbReference type="Pfam" id="PF07715">
    <property type="entry name" value="Plug"/>
    <property type="match status" value="1"/>
</dbReference>
<evidence type="ECO:0000256" key="2">
    <source>
        <dbReference type="ARBA" id="ARBA00022448"/>
    </source>
</evidence>
<evidence type="ECO:0000256" key="7">
    <source>
        <dbReference type="ARBA" id="ARBA00023077"/>
    </source>
</evidence>
<keyword evidence="9 10" id="KW-0998">Cell outer membrane</keyword>
<feature type="signal peptide" evidence="12">
    <location>
        <begin position="1"/>
        <end position="26"/>
    </location>
</feature>
<evidence type="ECO:0000313" key="15">
    <source>
        <dbReference type="EMBL" id="VEG13390.1"/>
    </source>
</evidence>
<dbReference type="InterPro" id="IPR037066">
    <property type="entry name" value="Plug_dom_sf"/>
</dbReference>
<evidence type="ECO:0000259" key="13">
    <source>
        <dbReference type="Pfam" id="PF00593"/>
    </source>
</evidence>
<dbReference type="PANTHER" id="PTHR30069:SF53">
    <property type="entry name" value="COLICIN I RECEPTOR-RELATED"/>
    <property type="match status" value="1"/>
</dbReference>
<dbReference type="Pfam" id="PF00593">
    <property type="entry name" value="TonB_dep_Rec_b-barrel"/>
    <property type="match status" value="1"/>
</dbReference>
<name>A0A3S4UL47_9GAMM</name>
<dbReference type="AlphaFoldDB" id="A0A3S4UL47"/>
<dbReference type="SUPFAM" id="SSF56935">
    <property type="entry name" value="Porins"/>
    <property type="match status" value="1"/>
</dbReference>
<evidence type="ECO:0000256" key="5">
    <source>
        <dbReference type="ARBA" id="ARBA00022729"/>
    </source>
</evidence>